<dbReference type="InterPro" id="IPR018463">
    <property type="entry name" value="Centromere_CenpF_N"/>
</dbReference>
<keyword evidence="6" id="KW-1185">Reference proteome</keyword>
<dbReference type="Ensembl" id="ENSTRUT00000084398.1">
    <property type="protein sequence ID" value="ENSTRUP00000060604.1"/>
    <property type="gene ID" value="ENSTRUG00000026714.1"/>
</dbReference>
<feature type="compositionally biased region" description="Polar residues" evidence="2">
    <location>
        <begin position="885"/>
        <end position="900"/>
    </location>
</feature>
<dbReference type="GO" id="GO:0010389">
    <property type="term" value="P:regulation of G2/M transition of mitotic cell cycle"/>
    <property type="evidence" value="ECO:0007669"/>
    <property type="project" value="TreeGrafter"/>
</dbReference>
<evidence type="ECO:0000259" key="4">
    <source>
        <dbReference type="Pfam" id="PF10490"/>
    </source>
</evidence>
<dbReference type="GO" id="GO:0000775">
    <property type="term" value="C:chromosome, centromeric region"/>
    <property type="evidence" value="ECO:0007669"/>
    <property type="project" value="InterPro"/>
</dbReference>
<dbReference type="GeneTree" id="ENSGT00730000111187"/>
<feature type="compositionally biased region" description="Polar residues" evidence="2">
    <location>
        <begin position="1347"/>
        <end position="1359"/>
    </location>
</feature>
<keyword evidence="1" id="KW-0175">Coiled coil</keyword>
<feature type="compositionally biased region" description="Basic and acidic residues" evidence="2">
    <location>
        <begin position="1317"/>
        <end position="1345"/>
    </location>
</feature>
<feature type="compositionally biased region" description="Acidic residues" evidence="2">
    <location>
        <begin position="1417"/>
        <end position="1429"/>
    </location>
</feature>
<dbReference type="InterPro" id="IPR043513">
    <property type="entry name" value="Cenp-F"/>
</dbReference>
<feature type="region of interest" description="Disordered" evidence="2">
    <location>
        <begin position="884"/>
        <end position="909"/>
    </location>
</feature>
<dbReference type="OMA" id="RMKYPSG"/>
<protein>
    <submittedName>
        <fullName evidence="5">Si:dkeyp-115e12.6</fullName>
    </submittedName>
</protein>
<feature type="compositionally biased region" description="Polar residues" evidence="2">
    <location>
        <begin position="337"/>
        <end position="348"/>
    </location>
</feature>
<evidence type="ECO:0000256" key="2">
    <source>
        <dbReference type="SAM" id="MobiDB-lite"/>
    </source>
</evidence>
<feature type="compositionally biased region" description="Basic and acidic residues" evidence="2">
    <location>
        <begin position="238"/>
        <end position="249"/>
    </location>
</feature>
<dbReference type="GO" id="GO:0008017">
    <property type="term" value="F:microtubule binding"/>
    <property type="evidence" value="ECO:0007669"/>
    <property type="project" value="InterPro"/>
</dbReference>
<gene>
    <name evidence="5" type="primary">si:dkeyp-115e12.6</name>
</gene>
<feature type="region of interest" description="Disordered" evidence="2">
    <location>
        <begin position="1110"/>
        <end position="1130"/>
    </location>
</feature>
<feature type="compositionally biased region" description="Basic and acidic residues" evidence="2">
    <location>
        <begin position="154"/>
        <end position="170"/>
    </location>
</feature>
<feature type="compositionally biased region" description="Basic and acidic residues" evidence="2">
    <location>
        <begin position="121"/>
        <end position="135"/>
    </location>
</feature>
<feature type="coiled-coil region" evidence="1">
    <location>
        <begin position="635"/>
        <end position="815"/>
    </location>
</feature>
<feature type="region of interest" description="Disordered" evidence="2">
    <location>
        <begin position="121"/>
        <end position="249"/>
    </location>
</feature>
<dbReference type="Proteomes" id="UP000005226">
    <property type="component" value="Chromosome 14"/>
</dbReference>
<feature type="region of interest" description="Disordered" evidence="2">
    <location>
        <begin position="1388"/>
        <end position="1438"/>
    </location>
</feature>
<feature type="compositionally biased region" description="Polar residues" evidence="2">
    <location>
        <begin position="217"/>
        <end position="226"/>
    </location>
</feature>
<reference evidence="5" key="3">
    <citation type="submission" date="2025-09" db="UniProtKB">
        <authorList>
            <consortium name="Ensembl"/>
        </authorList>
    </citation>
    <scope>IDENTIFICATION</scope>
</reference>
<dbReference type="GO" id="GO:0005634">
    <property type="term" value="C:nucleus"/>
    <property type="evidence" value="ECO:0007669"/>
    <property type="project" value="TreeGrafter"/>
</dbReference>
<evidence type="ECO:0000313" key="6">
    <source>
        <dbReference type="Proteomes" id="UP000005226"/>
    </source>
</evidence>
<feature type="compositionally biased region" description="Basic and acidic residues" evidence="2">
    <location>
        <begin position="1006"/>
        <end position="1052"/>
    </location>
</feature>
<feature type="compositionally biased region" description="Basic and acidic residues" evidence="2">
    <location>
        <begin position="1113"/>
        <end position="1127"/>
    </location>
</feature>
<feature type="domain" description="Kinetochore protein Cenp-F/LEK1 Rb protein-binding" evidence="4">
    <location>
        <begin position="1479"/>
        <end position="1512"/>
    </location>
</feature>
<dbReference type="OrthoDB" id="10255522at2759"/>
<feature type="region of interest" description="Disordered" evidence="2">
    <location>
        <begin position="337"/>
        <end position="362"/>
    </location>
</feature>
<evidence type="ECO:0000259" key="3">
    <source>
        <dbReference type="Pfam" id="PF10481"/>
    </source>
</evidence>
<organism evidence="5 6">
    <name type="scientific">Takifugu rubripes</name>
    <name type="common">Japanese pufferfish</name>
    <name type="synonym">Fugu rubripes</name>
    <dbReference type="NCBI Taxonomy" id="31033"/>
    <lineage>
        <taxon>Eukaryota</taxon>
        <taxon>Metazoa</taxon>
        <taxon>Chordata</taxon>
        <taxon>Craniata</taxon>
        <taxon>Vertebrata</taxon>
        <taxon>Euteleostomi</taxon>
        <taxon>Actinopterygii</taxon>
        <taxon>Neopterygii</taxon>
        <taxon>Teleostei</taxon>
        <taxon>Neoteleostei</taxon>
        <taxon>Acanthomorphata</taxon>
        <taxon>Eupercaria</taxon>
        <taxon>Tetraodontiformes</taxon>
        <taxon>Tetradontoidea</taxon>
        <taxon>Tetraodontidae</taxon>
        <taxon>Takifugu</taxon>
    </lineage>
</organism>
<feature type="coiled-coil region" evidence="1">
    <location>
        <begin position="20"/>
        <end position="75"/>
    </location>
</feature>
<reference evidence="5" key="2">
    <citation type="submission" date="2025-08" db="UniProtKB">
        <authorList>
            <consortium name="Ensembl"/>
        </authorList>
    </citation>
    <scope>IDENTIFICATION</scope>
</reference>
<dbReference type="Pfam" id="PF10481">
    <property type="entry name" value="CENP-F_N"/>
    <property type="match status" value="1"/>
</dbReference>
<dbReference type="PANTHER" id="PTHR18874:SF10">
    <property type="entry name" value="CENTROMERE PROTEIN F"/>
    <property type="match status" value="1"/>
</dbReference>
<dbReference type="PANTHER" id="PTHR18874">
    <property type="entry name" value="CMF/LEK/CENP CELL DIVISION-RELATED"/>
    <property type="match status" value="1"/>
</dbReference>
<feature type="compositionally biased region" description="Basic and acidic residues" evidence="2">
    <location>
        <begin position="350"/>
        <end position="362"/>
    </location>
</feature>
<dbReference type="GO" id="GO:0070840">
    <property type="term" value="F:dynein complex binding"/>
    <property type="evidence" value="ECO:0007669"/>
    <property type="project" value="TreeGrafter"/>
</dbReference>
<evidence type="ECO:0000313" key="5">
    <source>
        <dbReference type="Ensembl" id="ENSTRUP00000060604.1"/>
    </source>
</evidence>
<feature type="compositionally biased region" description="Polar residues" evidence="2">
    <location>
        <begin position="136"/>
        <end position="151"/>
    </location>
</feature>
<evidence type="ECO:0000256" key="1">
    <source>
        <dbReference type="SAM" id="Coils"/>
    </source>
</evidence>
<feature type="compositionally biased region" description="Polar residues" evidence="2">
    <location>
        <begin position="183"/>
        <end position="200"/>
    </location>
</feature>
<reference evidence="5 6" key="1">
    <citation type="journal article" date="2011" name="Genome Biol. Evol.">
        <title>Integration of the genetic map and genome assembly of fugu facilitates insights into distinct features of genome evolution in teleosts and mammals.</title>
        <authorList>
            <person name="Kai W."/>
            <person name="Kikuchi K."/>
            <person name="Tohari S."/>
            <person name="Chew A.K."/>
            <person name="Tay A."/>
            <person name="Fujiwara A."/>
            <person name="Hosoya S."/>
            <person name="Suetake H."/>
            <person name="Naruse K."/>
            <person name="Brenner S."/>
            <person name="Suzuki Y."/>
            <person name="Venkatesh B."/>
        </authorList>
    </citation>
    <scope>NUCLEOTIDE SEQUENCE [LARGE SCALE GENOMIC DNA]</scope>
</reference>
<feature type="region of interest" description="Disordered" evidence="2">
    <location>
        <begin position="1312"/>
        <end position="1368"/>
    </location>
</feature>
<feature type="domain" description="Centromere protein Cenp-F N-terminal" evidence="3">
    <location>
        <begin position="1"/>
        <end position="213"/>
    </location>
</feature>
<name>A0A674MHX6_TAKRU</name>
<dbReference type="GO" id="GO:0000922">
    <property type="term" value="C:spindle pole"/>
    <property type="evidence" value="ECO:0007669"/>
    <property type="project" value="TreeGrafter"/>
</dbReference>
<sequence length="1532" mass="173233">MSWATEDWTVGLSGHVAHKVKELQVHQERLSRENKQKQLQIDNICTSLEKQNAKNEEVRGELQSVQRELQLVRDEAKAAAISRERLGQELQTKQAQVCSLEGQLDAARTLNNKLSQEVKRLEAEQEKLQNSRRSTDATPFSTPCWSATSPWEHSGNRKEERSGSRDEQHNRGHNSRQRLHFSDINTPQRHPSDQSESFSTPLVVFPWERDDTRPATRRQSPISPQTPCADVFGQGKAEQGDCGKEKDSWKETDASVSALQARMAALEEELSSKAALIKSIQNEMVTSKKELAAKEISVQRARDELSCAHTRMAQENERASGAEQRLKQLQEELKCQRQNAESSRLQHQQRTKDLEKQHQRDLTELQKERQCLEKQHQQEVNKLNQELQQARTLHNALQAQADKVSLQKQTLEKELETLKEKQKWTEGQLQESQNKEAQTHTKLMAAVREAEGVAVSLEQSRKKEGALEEEGRRLAEELTDALRLVKELQDQKAAPAPVVQPVQFCPVGQSFSSATSQSRNARPLSQIKPAVESNREVKRRVEISSSYPADREPGEGIDSEHIAALIPPECKTFPREGHTIKNEDKNCENCSDKADTVSSFDYDTSPSNLIDGNQGSLLSSAEKAPVLISEGASVLEDVKRENTALRSELRDAREELQRRLDDLESQRRAEAEARTRVKQLSRKLASQSAEKVEQDKEWREKVEREKAETEKLRKSIAALEVEVKKGKNERQEAEEDEKYKALEDRENEMIELNSTLKKQLSEVKAQLALEREEKKREEEEKTQITNTIIDEKNELNMKLEELKAELQQLKRCNNDSPVEEKLTVSSSPLLYLTLHDDVLHSNNLPSPEQHLLFCQSANQHNTLVSQATAPLIQEQQTVIDAEHSPQVTSDGPNIRTNPSVTHPDDSIPSDWENEVERLQKENVKETERANQYQFKLEALQSQVTYQTKQLTTEFEKQSQYIVCLLAELQQKDSGLLSLEEELQHCKQELELFKSQKEEDENNVTFEEDKQQKQVGQEERSPEAFELRPSDKKVQITCDPDRLTPVGDNEKSWSCEQGAESVGLDKTRRSPDRVEVEFSQGGATADVAAALPALQQNKQLSQQEISDFTSNDRQGMHTEQPQEEKSRPQDQSPITAALLCSAERRSPSRPHDIMAEEGMQLEGSSAPEKRSLEWGDEAVEGETKAACEPEINRLEEQVVELHAKLRALTTVARHQAEELSVWRLTSQPPPVFDISNTEDQDQISGVSQSQSNQYHTEEGLTLAGLENHCKVTVARTDELLLSCSSNKLQGYMLNYSVQQNNIPETSLHPLKMIPSLQKSDRDENGEKECEREKLELSNPHQHKEDSDTWVSSEGTKSANLENPEDTPDAFLLDNEMTTKVSLDRAFRTGRSVSSQTEDSYCPPAAPATSGFQCAYTQTEDEEEEEDEDVSVESPPASSPAWMPESGNQVLFSGAFPIPADPARLAERIRRNRTQLSAAFDDTEYEPYGLPEVVMKGFADIPSGPSCPYIVRRGLLGTTVVPVDQRVQDQEETD</sequence>
<feature type="coiled-coil region" evidence="1">
    <location>
        <begin position="915"/>
        <end position="942"/>
    </location>
</feature>
<dbReference type="GO" id="GO:0051310">
    <property type="term" value="P:metaphase chromosome alignment"/>
    <property type="evidence" value="ECO:0007669"/>
    <property type="project" value="TreeGrafter"/>
</dbReference>
<dbReference type="GO" id="GO:0000278">
    <property type="term" value="P:mitotic cell cycle"/>
    <property type="evidence" value="ECO:0007669"/>
    <property type="project" value="TreeGrafter"/>
</dbReference>
<dbReference type="Pfam" id="PF10490">
    <property type="entry name" value="CENP-F_C_Rb_bdg"/>
    <property type="match status" value="1"/>
</dbReference>
<feature type="compositionally biased region" description="Basic and acidic residues" evidence="2">
    <location>
        <begin position="1062"/>
        <end position="1075"/>
    </location>
</feature>
<feature type="region of interest" description="Disordered" evidence="2">
    <location>
        <begin position="996"/>
        <end position="1078"/>
    </location>
</feature>
<proteinExistence type="predicted"/>
<accession>A0A674MHX6</accession>
<dbReference type="InParanoid" id="A0A674MHX6"/>
<dbReference type="InterPro" id="IPR018302">
    <property type="entry name" value="CenpF/LEK1_Rb-prot-bd"/>
</dbReference>